<dbReference type="InterPro" id="IPR019658">
    <property type="entry name" value="DUF2515"/>
</dbReference>
<evidence type="ECO:0000313" key="2">
    <source>
        <dbReference type="Proteomes" id="UP000680045"/>
    </source>
</evidence>
<reference evidence="1" key="1">
    <citation type="submission" date="2021-04" db="EMBL/GenBank/DDBJ databases">
        <title>Whole genome sequencing of Enterococci isolates from hospitalized patients.</title>
        <authorList>
            <person name="Ogoti B.M."/>
            <person name="Onyambu F.G."/>
        </authorList>
    </citation>
    <scope>NUCLEOTIDE SEQUENCE</scope>
    <source>
        <strain evidence="1">242</strain>
    </source>
</reference>
<dbReference type="Proteomes" id="UP000680045">
    <property type="component" value="Unassembled WGS sequence"/>
</dbReference>
<protein>
    <submittedName>
        <fullName evidence="1">DUF2515 family protein</fullName>
    </submittedName>
</protein>
<comment type="caution">
    <text evidence="1">The sequence shown here is derived from an EMBL/GenBank/DDBJ whole genome shotgun (WGS) entry which is preliminary data.</text>
</comment>
<dbReference type="AlphaFoldDB" id="A0A941J786"/>
<name>A0A941J786_9BACI</name>
<proteinExistence type="predicted"/>
<evidence type="ECO:0000313" key="1">
    <source>
        <dbReference type="EMBL" id="MBR8645390.1"/>
    </source>
</evidence>
<dbReference type="EMBL" id="JAGTPW010000034">
    <property type="protein sequence ID" value="MBR8645390.1"/>
    <property type="molecule type" value="Genomic_DNA"/>
</dbReference>
<gene>
    <name evidence="1" type="ORF">KEH51_18135</name>
</gene>
<organism evidence="1 2">
    <name type="scientific">Peribacillus frigoritolerans</name>
    <dbReference type="NCBI Taxonomy" id="450367"/>
    <lineage>
        <taxon>Bacteria</taxon>
        <taxon>Bacillati</taxon>
        <taxon>Bacillota</taxon>
        <taxon>Bacilli</taxon>
        <taxon>Bacillales</taxon>
        <taxon>Bacillaceae</taxon>
        <taxon>Peribacillus</taxon>
    </lineage>
</organism>
<accession>A0A941J786</accession>
<dbReference type="Pfam" id="PF10720">
    <property type="entry name" value="DUF2515"/>
    <property type="match status" value="1"/>
</dbReference>
<sequence length="167" mass="19567">MTTALIINEQRMLQERILKRTRHGEILRRLDFQLQEYLGFMKVIFPYANKQKGLHSLTGLTVERFADLKQRIETGKLLYGLLFQHPVVFRGVGHFTKEIPTRVPEGITGQAYIPLMDPRQKMIKSTAPLFMMHGKINHSFLPIPLIGSRMKATWKIYEVYRSLKRRT</sequence>